<dbReference type="AlphaFoldDB" id="A0A219B1S0"/>
<dbReference type="Proteomes" id="UP000198462">
    <property type="component" value="Unassembled WGS sequence"/>
</dbReference>
<dbReference type="Gene3D" id="2.60.120.650">
    <property type="entry name" value="Cupin"/>
    <property type="match status" value="1"/>
</dbReference>
<dbReference type="InterPro" id="IPR003347">
    <property type="entry name" value="JmjC_dom"/>
</dbReference>
<dbReference type="Pfam" id="PF13621">
    <property type="entry name" value="Cupin_8"/>
    <property type="match status" value="1"/>
</dbReference>
<accession>A0A219B1S0</accession>
<evidence type="ECO:0000313" key="2">
    <source>
        <dbReference type="EMBL" id="OWV32281.1"/>
    </source>
</evidence>
<evidence type="ECO:0000259" key="1">
    <source>
        <dbReference type="PROSITE" id="PS51184"/>
    </source>
</evidence>
<dbReference type="PANTHER" id="PTHR12461">
    <property type="entry name" value="HYPOXIA-INDUCIBLE FACTOR 1 ALPHA INHIBITOR-RELATED"/>
    <property type="match status" value="1"/>
</dbReference>
<dbReference type="PROSITE" id="PS51184">
    <property type="entry name" value="JMJC"/>
    <property type="match status" value="1"/>
</dbReference>
<dbReference type="SUPFAM" id="SSF51197">
    <property type="entry name" value="Clavaminate synthase-like"/>
    <property type="match status" value="1"/>
</dbReference>
<dbReference type="PANTHER" id="PTHR12461:SF105">
    <property type="entry name" value="HYPOXIA-INDUCIBLE FACTOR 1-ALPHA INHIBITOR"/>
    <property type="match status" value="1"/>
</dbReference>
<evidence type="ECO:0000313" key="3">
    <source>
        <dbReference type="Proteomes" id="UP000198462"/>
    </source>
</evidence>
<comment type="caution">
    <text evidence="2">The sequence shown here is derived from an EMBL/GenBank/DDBJ whole genome shotgun (WGS) entry which is preliminary data.</text>
</comment>
<reference evidence="3" key="1">
    <citation type="submission" date="2017-05" db="EMBL/GenBank/DDBJ databases">
        <authorList>
            <person name="Lin X."/>
        </authorList>
    </citation>
    <scope>NUCLEOTIDE SEQUENCE [LARGE SCALE GENOMIC DNA]</scope>
    <source>
        <strain evidence="3">JLT2012</strain>
    </source>
</reference>
<name>A0A219B1S0_9SPHN</name>
<organism evidence="2 3">
    <name type="scientific">Pacificimonas flava</name>
    <dbReference type="NCBI Taxonomy" id="1234595"/>
    <lineage>
        <taxon>Bacteria</taxon>
        <taxon>Pseudomonadati</taxon>
        <taxon>Pseudomonadota</taxon>
        <taxon>Alphaproteobacteria</taxon>
        <taxon>Sphingomonadales</taxon>
        <taxon>Sphingosinicellaceae</taxon>
        <taxon>Pacificimonas</taxon>
    </lineage>
</organism>
<gene>
    <name evidence="2" type="ORF">B5C34_01650</name>
</gene>
<dbReference type="InterPro" id="IPR041667">
    <property type="entry name" value="Cupin_8"/>
</dbReference>
<proteinExistence type="predicted"/>
<sequence>MVHRAALAAERLMAKRKRKPAVDPAASALPASVRTEIAEALMLSEEPVRIARRLQARGLPERKVEAEIEAARKHPYLAGAERLRARVRKRDWLLRNVGQLAALRMQDRTIPRLRDLSPEAFFRDYYAANLPVVLEGMIDNWPAMSRWSLDYLEERLGDVPISIQNNRESAPDYEPRTEEFRETQPLPQVIERLRSGGPTNDFYVTANNSPVNKQSLAPLWEDVGELPGFLARQEERDGFFWMGPQGTITPFHHDLTNNLLVQIDGRKRVIMVPSWDTPGMKNYMHCYSEWTGEDFADGLSIPGRPQPWKVDIGPGDMLFIPIGWWHHVEGLSTTIGMSFTNFARDNDFYSKYDANSPL</sequence>
<dbReference type="SMART" id="SM00558">
    <property type="entry name" value="JmjC"/>
    <property type="match status" value="1"/>
</dbReference>
<dbReference type="OrthoDB" id="479699at2"/>
<keyword evidence="3" id="KW-1185">Reference proteome</keyword>
<feature type="domain" description="JmjC" evidence="1">
    <location>
        <begin position="215"/>
        <end position="358"/>
    </location>
</feature>
<protein>
    <recommendedName>
        <fullName evidence="1">JmjC domain-containing protein</fullName>
    </recommendedName>
</protein>
<dbReference type="EMBL" id="NFZT01000001">
    <property type="protein sequence ID" value="OWV32281.1"/>
    <property type="molecule type" value="Genomic_DNA"/>
</dbReference>